<keyword evidence="3 7" id="KW-0812">Transmembrane</keyword>
<comment type="subcellular location">
    <subcellularLocation>
        <location evidence="1">Membrane</location>
        <topology evidence="1">Multi-pass membrane protein</topology>
    </subcellularLocation>
</comment>
<dbReference type="AlphaFoldDB" id="A0A139IVN9"/>
<dbReference type="Proteomes" id="UP000073492">
    <property type="component" value="Unassembled WGS sequence"/>
</dbReference>
<dbReference type="GO" id="GO:0022857">
    <property type="term" value="F:transmembrane transporter activity"/>
    <property type="evidence" value="ECO:0007669"/>
    <property type="project" value="InterPro"/>
</dbReference>
<reference evidence="9 10" key="1">
    <citation type="submission" date="2015-07" db="EMBL/GenBank/DDBJ databases">
        <title>Comparative genomics of the Sigatoka disease complex on banana suggests a link between parallel evolutionary changes in Pseudocercospora fijiensis and Pseudocercospora eumusae and increased virulence on the banana host.</title>
        <authorList>
            <person name="Chang T.-C."/>
            <person name="Salvucci A."/>
            <person name="Crous P.W."/>
            <person name="Stergiopoulos I."/>
        </authorList>
    </citation>
    <scope>NUCLEOTIDE SEQUENCE [LARGE SCALE GENOMIC DNA]</scope>
    <source>
        <strain evidence="9 10">CBS 116634</strain>
    </source>
</reference>
<proteinExistence type="predicted"/>
<dbReference type="PRINTS" id="PR01035">
    <property type="entry name" value="TCRTETA"/>
</dbReference>
<dbReference type="OrthoDB" id="10262656at2759"/>
<dbReference type="PROSITE" id="PS50850">
    <property type="entry name" value="MFS"/>
    <property type="match status" value="1"/>
</dbReference>
<feature type="transmembrane region" description="Helical" evidence="7">
    <location>
        <begin position="283"/>
        <end position="307"/>
    </location>
</feature>
<feature type="transmembrane region" description="Helical" evidence="7">
    <location>
        <begin position="113"/>
        <end position="131"/>
    </location>
</feature>
<comment type="caution">
    <text evidence="9">The sequence shown here is derived from an EMBL/GenBank/DDBJ whole genome shotgun (WGS) entry which is preliminary data.</text>
</comment>
<evidence type="ECO:0000313" key="9">
    <source>
        <dbReference type="EMBL" id="KXT18614.1"/>
    </source>
</evidence>
<dbReference type="SUPFAM" id="SSF103473">
    <property type="entry name" value="MFS general substrate transporter"/>
    <property type="match status" value="1"/>
</dbReference>
<evidence type="ECO:0000256" key="6">
    <source>
        <dbReference type="SAM" id="MobiDB-lite"/>
    </source>
</evidence>
<accession>A0A139IVN9</accession>
<protein>
    <recommendedName>
        <fullName evidence="8">Major facilitator superfamily (MFS) profile domain-containing protein</fullName>
    </recommendedName>
</protein>
<dbReference type="Pfam" id="PF07690">
    <property type="entry name" value="MFS_1"/>
    <property type="match status" value="1"/>
</dbReference>
<feature type="transmembrane region" description="Helical" evidence="7">
    <location>
        <begin position="584"/>
        <end position="603"/>
    </location>
</feature>
<dbReference type="InterPro" id="IPR020846">
    <property type="entry name" value="MFS_dom"/>
</dbReference>
<keyword evidence="2" id="KW-0813">Transport</keyword>
<dbReference type="Gene3D" id="1.20.1250.20">
    <property type="entry name" value="MFS general substrate transporter like domains"/>
    <property type="match status" value="1"/>
</dbReference>
<evidence type="ECO:0000256" key="4">
    <source>
        <dbReference type="ARBA" id="ARBA00022989"/>
    </source>
</evidence>
<feature type="region of interest" description="Disordered" evidence="6">
    <location>
        <begin position="628"/>
        <end position="664"/>
    </location>
</feature>
<organism evidence="9 10">
    <name type="scientific">Pseudocercospora musae</name>
    <dbReference type="NCBI Taxonomy" id="113226"/>
    <lineage>
        <taxon>Eukaryota</taxon>
        <taxon>Fungi</taxon>
        <taxon>Dikarya</taxon>
        <taxon>Ascomycota</taxon>
        <taxon>Pezizomycotina</taxon>
        <taxon>Dothideomycetes</taxon>
        <taxon>Dothideomycetidae</taxon>
        <taxon>Mycosphaerellales</taxon>
        <taxon>Mycosphaerellaceae</taxon>
        <taxon>Pseudocercospora</taxon>
    </lineage>
</organism>
<keyword evidence="10" id="KW-1185">Reference proteome</keyword>
<evidence type="ECO:0000256" key="5">
    <source>
        <dbReference type="ARBA" id="ARBA00023136"/>
    </source>
</evidence>
<dbReference type="GO" id="GO:0016020">
    <property type="term" value="C:membrane"/>
    <property type="evidence" value="ECO:0007669"/>
    <property type="project" value="UniProtKB-SubCell"/>
</dbReference>
<keyword evidence="4 7" id="KW-1133">Transmembrane helix</keyword>
<evidence type="ECO:0000256" key="3">
    <source>
        <dbReference type="ARBA" id="ARBA00022692"/>
    </source>
</evidence>
<dbReference type="CDD" id="cd17330">
    <property type="entry name" value="MFS_SLC46_TetA_like"/>
    <property type="match status" value="1"/>
</dbReference>
<sequence>MWGCEALQSPTASFASCNLASCSDSSLTLFPTFLHGLSLTVDSRERQGYHCVRGDQGKNNRKQIYSFARQAFGDFTRCGKTKRRKIGAIYYRMVLTQKRAFPRHPNKFPATQLFLLALVRLAEPIAITSIFPFAWKLVLHFHVGDKSNASFYAGIIISAFSLAEAISGMFWGGLSDRIGRKPVLLMGCFGTTLSLLIVGLSSSFWMALLGRILGGALNGNIGVIQTMVGELVTNPKHEPKAYAIMPFVWSIGTILGPSIGGYFAEPATNFPKVFPSDGLFGKFPYLLPNLICAGLMLISILAGYLFLIETHPDMQPWSTAEDLQETNAETPLMPAQAGPTTAAVNLTQCESYGTFNAVCEDLVEEDWHIKPDGRSRSCSPHNAPKQKWLTKRVLMLTIALGIFTYHSMTYDHLMPIFFQDERVSASGRIMNMFRVAASENGSLAGGLGLSVQETGVIMSFNGIIALVVQGVIFPIMASWLGIWKTFIMTAVGHPLAYFIVPFLALLPENLMYPGIYGCLAVRNFFSILAYPVLLILIKEASPGPKCLGKINGLAASTGAGCRTIASPIAGFLYGVGQRFDFTAIAWWASAAVALVGTIQTFFINRVRDGPQHEVRPAEPFDFMPHQEREHRPSVVHIKVSNEDPDSGYSTADERTPFASRVYQG</sequence>
<feature type="transmembrane region" description="Helical" evidence="7">
    <location>
        <begin position="456"/>
        <end position="479"/>
    </location>
</feature>
<dbReference type="InterPro" id="IPR011701">
    <property type="entry name" value="MFS"/>
</dbReference>
<dbReference type="InterPro" id="IPR036259">
    <property type="entry name" value="MFS_trans_sf"/>
</dbReference>
<name>A0A139IVN9_9PEZI</name>
<gene>
    <name evidence="9" type="ORF">AC579_9789</name>
</gene>
<feature type="transmembrane region" description="Helical" evidence="7">
    <location>
        <begin position="486"/>
        <end position="506"/>
    </location>
</feature>
<feature type="transmembrane region" description="Helical" evidence="7">
    <location>
        <begin position="512"/>
        <end position="537"/>
    </location>
</feature>
<feature type="transmembrane region" description="Helical" evidence="7">
    <location>
        <begin position="244"/>
        <end position="263"/>
    </location>
</feature>
<dbReference type="PANTHER" id="PTHR23504:SF2">
    <property type="entry name" value="TRANSPORTER, PUTATIVE (AFU_ORTHOLOGUE AFUA_8G04150)-RELATED"/>
    <property type="match status" value="1"/>
</dbReference>
<dbReference type="InterPro" id="IPR001958">
    <property type="entry name" value="Tet-R_TetA/multi-R_MdtG-like"/>
</dbReference>
<evidence type="ECO:0000256" key="7">
    <source>
        <dbReference type="SAM" id="Phobius"/>
    </source>
</evidence>
<dbReference type="PANTHER" id="PTHR23504">
    <property type="entry name" value="MAJOR FACILITATOR SUPERFAMILY DOMAIN-CONTAINING PROTEIN 10"/>
    <property type="match status" value="1"/>
</dbReference>
<evidence type="ECO:0000256" key="2">
    <source>
        <dbReference type="ARBA" id="ARBA00022448"/>
    </source>
</evidence>
<dbReference type="EMBL" id="LFZO01000005">
    <property type="protein sequence ID" value="KXT18614.1"/>
    <property type="molecule type" value="Genomic_DNA"/>
</dbReference>
<feature type="transmembrane region" description="Helical" evidence="7">
    <location>
        <begin position="183"/>
        <end position="206"/>
    </location>
</feature>
<evidence type="ECO:0000259" key="8">
    <source>
        <dbReference type="PROSITE" id="PS50850"/>
    </source>
</evidence>
<feature type="transmembrane region" description="Helical" evidence="7">
    <location>
        <begin position="212"/>
        <end position="232"/>
    </location>
</feature>
<keyword evidence="5 7" id="KW-0472">Membrane</keyword>
<evidence type="ECO:0000256" key="1">
    <source>
        <dbReference type="ARBA" id="ARBA00004141"/>
    </source>
</evidence>
<evidence type="ECO:0000313" key="10">
    <source>
        <dbReference type="Proteomes" id="UP000073492"/>
    </source>
</evidence>
<feature type="domain" description="Major facilitator superfamily (MFS) profile" evidence="8">
    <location>
        <begin position="112"/>
        <end position="608"/>
    </location>
</feature>
<feature type="transmembrane region" description="Helical" evidence="7">
    <location>
        <begin position="151"/>
        <end position="171"/>
    </location>
</feature>
<feature type="transmembrane region" description="Helical" evidence="7">
    <location>
        <begin position="393"/>
        <end position="410"/>
    </location>
</feature>
<feature type="transmembrane region" description="Helical" evidence="7">
    <location>
        <begin position="549"/>
        <end position="572"/>
    </location>
</feature>